<gene>
    <name evidence="2" type="ORF">AB6A40_003952</name>
</gene>
<dbReference type="EMBL" id="JBGFUD010002165">
    <property type="protein sequence ID" value="MFH4977243.1"/>
    <property type="molecule type" value="Genomic_DNA"/>
</dbReference>
<dbReference type="Proteomes" id="UP001608902">
    <property type="component" value="Unassembled WGS sequence"/>
</dbReference>
<sequence>MLTPKSMSAANILFATKFMAYTEAKKRNNARKATISTPDQVMTFYVEYAGLLQNIRGDIDPSGRTDLLKILDRAKTERRFASYKENEKPRTAAALRIHTYYVSLRSLSNGQLLMCVPSRLIASVGFIREERENLLPIRIGEVSKTNPELFDLAVIYCPTYEIAATICGILGNRFSEIYEEAASAIELKSPPPQKTLSATSTSHIDHHHPQL</sequence>
<organism evidence="2 3">
    <name type="scientific">Gnathostoma spinigerum</name>
    <dbReference type="NCBI Taxonomy" id="75299"/>
    <lineage>
        <taxon>Eukaryota</taxon>
        <taxon>Metazoa</taxon>
        <taxon>Ecdysozoa</taxon>
        <taxon>Nematoda</taxon>
        <taxon>Chromadorea</taxon>
        <taxon>Rhabditida</taxon>
        <taxon>Spirurina</taxon>
        <taxon>Gnathostomatomorpha</taxon>
        <taxon>Gnathostomatoidea</taxon>
        <taxon>Gnathostomatidae</taxon>
        <taxon>Gnathostoma</taxon>
    </lineage>
</organism>
<dbReference type="Gene3D" id="2.30.29.30">
    <property type="entry name" value="Pleckstrin-homology domain (PH domain)/Phosphotyrosine-binding domain (PTB)"/>
    <property type="match status" value="1"/>
</dbReference>
<keyword evidence="3" id="KW-1185">Reference proteome</keyword>
<protein>
    <submittedName>
        <fullName evidence="2">Uncharacterized protein</fullName>
    </submittedName>
</protein>
<evidence type="ECO:0000256" key="1">
    <source>
        <dbReference type="SAM" id="MobiDB-lite"/>
    </source>
</evidence>
<name>A0ABD6EB21_9BILA</name>
<evidence type="ECO:0000313" key="3">
    <source>
        <dbReference type="Proteomes" id="UP001608902"/>
    </source>
</evidence>
<accession>A0ABD6EB21</accession>
<dbReference type="AlphaFoldDB" id="A0ABD6EB21"/>
<evidence type="ECO:0000313" key="2">
    <source>
        <dbReference type="EMBL" id="MFH4977243.1"/>
    </source>
</evidence>
<comment type="caution">
    <text evidence="2">The sequence shown here is derived from an EMBL/GenBank/DDBJ whole genome shotgun (WGS) entry which is preliminary data.</text>
</comment>
<reference evidence="2 3" key="1">
    <citation type="submission" date="2024-08" db="EMBL/GenBank/DDBJ databases">
        <title>Gnathostoma spinigerum genome.</title>
        <authorList>
            <person name="Gonzalez-Bertolin B."/>
            <person name="Monzon S."/>
            <person name="Zaballos A."/>
            <person name="Jimenez P."/>
            <person name="Dekumyoy P."/>
            <person name="Varona S."/>
            <person name="Cuesta I."/>
            <person name="Sumanam S."/>
            <person name="Adisakwattana P."/>
            <person name="Gasser R.B."/>
            <person name="Hernandez-Gonzalez A."/>
            <person name="Young N.D."/>
            <person name="Perteguer M.J."/>
        </authorList>
    </citation>
    <scope>NUCLEOTIDE SEQUENCE [LARGE SCALE GENOMIC DNA]</scope>
    <source>
        <strain evidence="2">AL3</strain>
        <tissue evidence="2">Liver</tissue>
    </source>
</reference>
<proteinExistence type="predicted"/>
<feature type="region of interest" description="Disordered" evidence="1">
    <location>
        <begin position="189"/>
        <end position="211"/>
    </location>
</feature>
<dbReference type="InterPro" id="IPR011993">
    <property type="entry name" value="PH-like_dom_sf"/>
</dbReference>